<feature type="compositionally biased region" description="Basic residues" evidence="1">
    <location>
        <begin position="1"/>
        <end position="12"/>
    </location>
</feature>
<comment type="caution">
    <text evidence="2">The sequence shown here is derived from an EMBL/GenBank/DDBJ whole genome shotgun (WGS) entry which is preliminary data.</text>
</comment>
<proteinExistence type="predicted"/>
<feature type="compositionally biased region" description="Low complexity" evidence="1">
    <location>
        <begin position="459"/>
        <end position="468"/>
    </location>
</feature>
<organism evidence="2 3">
    <name type="scientific">Cryptococcus amylolentus CBS 6039</name>
    <dbReference type="NCBI Taxonomy" id="1295533"/>
    <lineage>
        <taxon>Eukaryota</taxon>
        <taxon>Fungi</taxon>
        <taxon>Dikarya</taxon>
        <taxon>Basidiomycota</taxon>
        <taxon>Agaricomycotina</taxon>
        <taxon>Tremellomycetes</taxon>
        <taxon>Tremellales</taxon>
        <taxon>Cryptococcaceae</taxon>
        <taxon>Cryptococcus</taxon>
    </lineage>
</organism>
<feature type="compositionally biased region" description="Polar residues" evidence="1">
    <location>
        <begin position="394"/>
        <end position="412"/>
    </location>
</feature>
<feature type="compositionally biased region" description="Acidic residues" evidence="1">
    <location>
        <begin position="67"/>
        <end position="81"/>
    </location>
</feature>
<dbReference type="Proteomes" id="UP000094065">
    <property type="component" value="Unassembled WGS sequence"/>
</dbReference>
<name>A0A1E3I6S2_9TREE</name>
<sequence>MASKPPTRKSTRTRQSATKSLEVTPPEKSAPAATNLAQSNTEDKRPVMSGFDSDSSLSPPPKTDGESNGELDGESESEEEPAPPVPTPKVTVKASTVKTRPSRVKSKETPKAKNASSADEMDLDLKKEAESIPRGRGARKRIPESSAEPSSETVSPALEVAPTPQAPRNDTPPPGPPPDDLSKSTQLPNTGVVAEEPTPVTADSMSVPAEPKPVPAEPISPQAELVPEKLPEPLSDATERKEPRKENVKLKTGATDKIFTPGLPLDQDDLPGQPEKEGKKQGKRTSGYMTEGDVDEGVKRPKMGIVREASEKMETEEGTGTATEKAEDRSLSADERPKPREQEEEGQAPKATEQLPNEGSKTDSLKRSVSLKKKKSRQQILSEDESDEDIASTPAASRNKSSATIRAPSSSPHAAKPLPSSPRASATPSPPRRSAKSVPHKKQTPGHPSSTPAHAKSSTKAATGVTAKPKPKPKAVAKLESSSGAPAKKTPTSSPASSTPAGAKPPVKKVTAKRPVQSNGSTPASSTPKMKAATGSVPSLLKQTMGSLRHAKTDDGKRVNEGSKDQEERDKQSRRGKGDRGDGWVMTPDERKQYEATRGQREAERKVRDSWNVRPINLQETQDAWHIYCDQPPALNYKAGGDDNLPDSIKTEDVASSVLRNVLGY</sequence>
<evidence type="ECO:0000256" key="1">
    <source>
        <dbReference type="SAM" id="MobiDB-lite"/>
    </source>
</evidence>
<feature type="compositionally biased region" description="Basic and acidic residues" evidence="1">
    <location>
        <begin position="123"/>
        <end position="133"/>
    </location>
</feature>
<dbReference type="STRING" id="1295533.A0A1E3I6S2"/>
<gene>
    <name evidence="2" type="ORF">L202_01645</name>
</gene>
<feature type="compositionally biased region" description="Pro residues" evidence="1">
    <location>
        <begin position="170"/>
        <end position="179"/>
    </location>
</feature>
<feature type="compositionally biased region" description="Basic residues" evidence="1">
    <location>
        <begin position="433"/>
        <end position="444"/>
    </location>
</feature>
<feature type="compositionally biased region" description="Low complexity" evidence="1">
    <location>
        <begin position="88"/>
        <end position="99"/>
    </location>
</feature>
<feature type="compositionally biased region" description="Polar residues" evidence="1">
    <location>
        <begin position="446"/>
        <end position="458"/>
    </location>
</feature>
<dbReference type="GeneID" id="30152954"/>
<evidence type="ECO:0000313" key="3">
    <source>
        <dbReference type="Proteomes" id="UP000094065"/>
    </source>
</evidence>
<feature type="compositionally biased region" description="Basic and acidic residues" evidence="1">
    <location>
        <begin position="226"/>
        <end position="249"/>
    </location>
</feature>
<accession>A0A1E3I6S2</accession>
<evidence type="ECO:0000313" key="2">
    <source>
        <dbReference type="EMBL" id="ODN83511.1"/>
    </source>
</evidence>
<dbReference type="AlphaFoldDB" id="A0A1E3I6S2"/>
<dbReference type="RefSeq" id="XP_018997511.1">
    <property type="nucleotide sequence ID" value="XM_019135084.1"/>
</dbReference>
<keyword evidence="3" id="KW-1185">Reference proteome</keyword>
<feature type="compositionally biased region" description="Polar residues" evidence="1">
    <location>
        <begin position="516"/>
        <end position="528"/>
    </location>
</feature>
<protein>
    <submittedName>
        <fullName evidence="2">Uncharacterized protein</fullName>
    </submittedName>
</protein>
<feature type="region of interest" description="Disordered" evidence="1">
    <location>
        <begin position="1"/>
        <end position="607"/>
    </location>
</feature>
<feature type="compositionally biased region" description="Low complexity" evidence="1">
    <location>
        <begin position="485"/>
        <end position="505"/>
    </location>
</feature>
<feature type="compositionally biased region" description="Low complexity" evidence="1">
    <location>
        <begin position="417"/>
        <end position="427"/>
    </location>
</feature>
<dbReference type="EMBL" id="AWGJ01000002">
    <property type="protein sequence ID" value="ODN83511.1"/>
    <property type="molecule type" value="Genomic_DNA"/>
</dbReference>
<feature type="compositionally biased region" description="Basic and acidic residues" evidence="1">
    <location>
        <begin position="551"/>
        <end position="607"/>
    </location>
</feature>
<feature type="compositionally biased region" description="Basic and acidic residues" evidence="1">
    <location>
        <begin position="324"/>
        <end position="341"/>
    </location>
</feature>
<reference evidence="2 3" key="1">
    <citation type="submission" date="2016-06" db="EMBL/GenBank/DDBJ databases">
        <title>Evolution of pathogenesis and genome organization in the Tremellales.</title>
        <authorList>
            <person name="Cuomo C."/>
            <person name="Litvintseva A."/>
            <person name="Heitman J."/>
            <person name="Chen Y."/>
            <person name="Sun S."/>
            <person name="Springer D."/>
            <person name="Dromer F."/>
            <person name="Young S."/>
            <person name="Zeng Q."/>
            <person name="Chapman S."/>
            <person name="Gujja S."/>
            <person name="Saif S."/>
            <person name="Birren B."/>
        </authorList>
    </citation>
    <scope>NUCLEOTIDE SEQUENCE [LARGE SCALE GENOMIC DNA]</scope>
    <source>
        <strain evidence="2 3">CBS 6039</strain>
    </source>
</reference>
<dbReference type="OrthoDB" id="2596938at2759"/>